<organism evidence="6 7">
    <name type="scientific">Microbacterium barkeri</name>
    <dbReference type="NCBI Taxonomy" id="33917"/>
    <lineage>
        <taxon>Bacteria</taxon>
        <taxon>Bacillati</taxon>
        <taxon>Actinomycetota</taxon>
        <taxon>Actinomycetes</taxon>
        <taxon>Micrococcales</taxon>
        <taxon>Microbacteriaceae</taxon>
        <taxon>Microbacterium</taxon>
    </lineage>
</organism>
<protein>
    <recommendedName>
        <fullName evidence="5">HTH tetR-type domain-containing protein</fullName>
    </recommendedName>
</protein>
<dbReference type="Gene3D" id="1.10.10.60">
    <property type="entry name" value="Homeodomain-like"/>
    <property type="match status" value="1"/>
</dbReference>
<evidence type="ECO:0000256" key="1">
    <source>
        <dbReference type="ARBA" id="ARBA00023015"/>
    </source>
</evidence>
<dbReference type="InterPro" id="IPR036271">
    <property type="entry name" value="Tet_transcr_reg_TetR-rel_C_sf"/>
</dbReference>
<dbReference type="PRINTS" id="PR00455">
    <property type="entry name" value="HTHTETR"/>
</dbReference>
<reference evidence="6" key="1">
    <citation type="journal article" date="2014" name="Int. J. Syst. Evol. Microbiol.">
        <title>Complete genome sequence of Corynebacterium casei LMG S-19264T (=DSM 44701T), isolated from a smear-ripened cheese.</title>
        <authorList>
            <consortium name="US DOE Joint Genome Institute (JGI-PGF)"/>
            <person name="Walter F."/>
            <person name="Albersmeier A."/>
            <person name="Kalinowski J."/>
            <person name="Ruckert C."/>
        </authorList>
    </citation>
    <scope>NUCLEOTIDE SEQUENCE</scope>
    <source>
        <strain evidence="6">VKM Ac-1020</strain>
    </source>
</reference>
<dbReference type="Pfam" id="PF00440">
    <property type="entry name" value="TetR_N"/>
    <property type="match status" value="1"/>
</dbReference>
<name>A0A9W6H585_9MICO</name>
<dbReference type="EMBL" id="BSEJ01000012">
    <property type="protein sequence ID" value="GLJ62369.1"/>
    <property type="molecule type" value="Genomic_DNA"/>
</dbReference>
<feature type="DNA-binding region" description="H-T-H motif" evidence="4">
    <location>
        <begin position="33"/>
        <end position="52"/>
    </location>
</feature>
<keyword evidence="3" id="KW-0804">Transcription</keyword>
<dbReference type="InterPro" id="IPR009057">
    <property type="entry name" value="Homeodomain-like_sf"/>
</dbReference>
<keyword evidence="7" id="KW-1185">Reference proteome</keyword>
<evidence type="ECO:0000259" key="5">
    <source>
        <dbReference type="PROSITE" id="PS50977"/>
    </source>
</evidence>
<evidence type="ECO:0000313" key="6">
    <source>
        <dbReference type="EMBL" id="GLJ62369.1"/>
    </source>
</evidence>
<dbReference type="PROSITE" id="PS50977">
    <property type="entry name" value="HTH_TETR_2"/>
    <property type="match status" value="1"/>
</dbReference>
<sequence length="185" mass="19265">MGMADATTARNDRAGIVEAALRILDTHGLGDLTMRRLAAELDVRASALYWHFDSKQVLLAALADRIVRAAEVADDASPAEVALALRDALLAHRDGAEVVLSTQALALGEDAPRRRLAEALARTLPQDDADRGAAILLPFVLGHASLVQQRLQAAELGVVPGDGADAADADFRHGVAVILAGLGAG</sequence>
<dbReference type="GO" id="GO:0003700">
    <property type="term" value="F:DNA-binding transcription factor activity"/>
    <property type="evidence" value="ECO:0007669"/>
    <property type="project" value="TreeGrafter"/>
</dbReference>
<keyword evidence="1" id="KW-0805">Transcription regulation</keyword>
<dbReference type="PANTHER" id="PTHR30055">
    <property type="entry name" value="HTH-TYPE TRANSCRIPTIONAL REGULATOR RUTR"/>
    <property type="match status" value="1"/>
</dbReference>
<dbReference type="GO" id="GO:0000976">
    <property type="term" value="F:transcription cis-regulatory region binding"/>
    <property type="evidence" value="ECO:0007669"/>
    <property type="project" value="TreeGrafter"/>
</dbReference>
<dbReference type="InterPro" id="IPR001647">
    <property type="entry name" value="HTH_TetR"/>
</dbReference>
<dbReference type="SUPFAM" id="SSF46689">
    <property type="entry name" value="Homeodomain-like"/>
    <property type="match status" value="1"/>
</dbReference>
<dbReference type="AlphaFoldDB" id="A0A9W6H585"/>
<evidence type="ECO:0000256" key="4">
    <source>
        <dbReference type="PROSITE-ProRule" id="PRU00335"/>
    </source>
</evidence>
<evidence type="ECO:0000313" key="7">
    <source>
        <dbReference type="Proteomes" id="UP001142462"/>
    </source>
</evidence>
<gene>
    <name evidence="6" type="ORF">GCM10017576_24990</name>
</gene>
<comment type="caution">
    <text evidence="6">The sequence shown here is derived from an EMBL/GenBank/DDBJ whole genome shotgun (WGS) entry which is preliminary data.</text>
</comment>
<proteinExistence type="predicted"/>
<evidence type="ECO:0000256" key="2">
    <source>
        <dbReference type="ARBA" id="ARBA00023125"/>
    </source>
</evidence>
<dbReference type="Gene3D" id="1.10.357.10">
    <property type="entry name" value="Tetracycline Repressor, domain 2"/>
    <property type="match status" value="1"/>
</dbReference>
<feature type="domain" description="HTH tetR-type" evidence="5">
    <location>
        <begin position="10"/>
        <end position="70"/>
    </location>
</feature>
<evidence type="ECO:0000256" key="3">
    <source>
        <dbReference type="ARBA" id="ARBA00023163"/>
    </source>
</evidence>
<accession>A0A9W6H585</accession>
<keyword evidence="2 4" id="KW-0238">DNA-binding</keyword>
<reference evidence="6" key="2">
    <citation type="submission" date="2023-01" db="EMBL/GenBank/DDBJ databases">
        <authorList>
            <person name="Sun Q."/>
            <person name="Evtushenko L."/>
        </authorList>
    </citation>
    <scope>NUCLEOTIDE SEQUENCE</scope>
    <source>
        <strain evidence="6">VKM Ac-1020</strain>
    </source>
</reference>
<dbReference type="InterPro" id="IPR050109">
    <property type="entry name" value="HTH-type_TetR-like_transc_reg"/>
</dbReference>
<dbReference type="PANTHER" id="PTHR30055:SF151">
    <property type="entry name" value="TRANSCRIPTIONAL REGULATORY PROTEIN"/>
    <property type="match status" value="1"/>
</dbReference>
<dbReference type="Proteomes" id="UP001142462">
    <property type="component" value="Unassembled WGS sequence"/>
</dbReference>
<dbReference type="SUPFAM" id="SSF48498">
    <property type="entry name" value="Tetracyclin repressor-like, C-terminal domain"/>
    <property type="match status" value="1"/>
</dbReference>